<name>A0ABQ6VCH9_9CORY</name>
<dbReference type="EMBL" id="WBZJ01000003">
    <property type="protein sequence ID" value="KAB3519930.1"/>
    <property type="molecule type" value="Genomic_DNA"/>
</dbReference>
<protein>
    <recommendedName>
        <fullName evidence="3">Amidohydrolase</fullName>
    </recommendedName>
</protein>
<evidence type="ECO:0008006" key="3">
    <source>
        <dbReference type="Google" id="ProtNLM"/>
    </source>
</evidence>
<evidence type="ECO:0000313" key="1">
    <source>
        <dbReference type="EMBL" id="KAB3519930.1"/>
    </source>
</evidence>
<gene>
    <name evidence="1" type="ORF">F8377_08480</name>
</gene>
<keyword evidence="2" id="KW-1185">Reference proteome</keyword>
<reference evidence="1 2" key="1">
    <citation type="submission" date="2019-10" db="EMBL/GenBank/DDBJ databases">
        <title>Corynebacterium sp novel species isolated from the respiratory tract of Marmot.</title>
        <authorList>
            <person name="Zhang G."/>
        </authorList>
    </citation>
    <scope>NUCLEOTIDE SEQUENCE [LARGE SCALE GENOMIC DNA]</scope>
    <source>
        <strain evidence="1 2">336</strain>
    </source>
</reference>
<accession>A0ABQ6VCH9</accession>
<organism evidence="1 2">
    <name type="scientific">Corynebacterium zhongnanshanii</name>
    <dbReference type="NCBI Taxonomy" id="2768834"/>
    <lineage>
        <taxon>Bacteria</taxon>
        <taxon>Bacillati</taxon>
        <taxon>Actinomycetota</taxon>
        <taxon>Actinomycetes</taxon>
        <taxon>Mycobacteriales</taxon>
        <taxon>Corynebacteriaceae</taxon>
        <taxon>Corynebacterium</taxon>
    </lineage>
</organism>
<comment type="caution">
    <text evidence="1">The sequence shown here is derived from an EMBL/GenBank/DDBJ whole genome shotgun (WGS) entry which is preliminary data.</text>
</comment>
<evidence type="ECO:0000313" key="2">
    <source>
        <dbReference type="Proteomes" id="UP000436181"/>
    </source>
</evidence>
<sequence length="106" mass="11187">MQADVAAWHELGQITLLPGMVITHAHTIKDNSWRIAAAARELRAAPTGRVAVFGEAGRRLSTFMAASGTIFSGQAEGLGVTSDSILQFARDVQEHDAQALCQGGTP</sequence>
<dbReference type="RefSeq" id="WP_151842612.1">
    <property type="nucleotide sequence ID" value="NZ_CP061033.1"/>
</dbReference>
<dbReference type="Proteomes" id="UP000436181">
    <property type="component" value="Unassembled WGS sequence"/>
</dbReference>
<proteinExistence type="predicted"/>